<dbReference type="AlphaFoldDB" id="A0A316DNM5"/>
<dbReference type="NCBIfam" id="TIGR01764">
    <property type="entry name" value="excise"/>
    <property type="match status" value="1"/>
</dbReference>
<reference evidence="2 3" key="1">
    <citation type="submission" date="2018-05" db="EMBL/GenBank/DDBJ databases">
        <title>Genomic Encyclopedia of Archaeal and Bacterial Type Strains, Phase II (KMG-II): from individual species to whole genera.</title>
        <authorList>
            <person name="Goeker M."/>
        </authorList>
    </citation>
    <scope>NUCLEOTIDE SEQUENCE [LARGE SCALE GENOMIC DNA]</scope>
    <source>
        <strain evidence="2 3">DSM 22637</strain>
    </source>
</reference>
<name>A0A316DNM5_9FLAO</name>
<comment type="caution">
    <text evidence="2">The sequence shown here is derived from an EMBL/GenBank/DDBJ whole genome shotgun (WGS) entry which is preliminary data.</text>
</comment>
<dbReference type="GO" id="GO:0003677">
    <property type="term" value="F:DNA binding"/>
    <property type="evidence" value="ECO:0007669"/>
    <property type="project" value="InterPro"/>
</dbReference>
<protein>
    <submittedName>
        <fullName evidence="2">AlpA family transcriptional regulator</fullName>
    </submittedName>
</protein>
<dbReference type="Proteomes" id="UP000245430">
    <property type="component" value="Unassembled WGS sequence"/>
</dbReference>
<organism evidence="2 3">
    <name type="scientific">Xanthomarina spongicola</name>
    <dbReference type="NCBI Taxonomy" id="570520"/>
    <lineage>
        <taxon>Bacteria</taxon>
        <taxon>Pseudomonadati</taxon>
        <taxon>Bacteroidota</taxon>
        <taxon>Flavobacteriia</taxon>
        <taxon>Flavobacteriales</taxon>
        <taxon>Flavobacteriaceae</taxon>
        <taxon>Xanthomarina</taxon>
    </lineage>
</organism>
<dbReference type="InterPro" id="IPR010093">
    <property type="entry name" value="SinI_DNA-bd"/>
</dbReference>
<evidence type="ECO:0000313" key="2">
    <source>
        <dbReference type="EMBL" id="PWK19644.1"/>
    </source>
</evidence>
<accession>A0A316DNM5</accession>
<dbReference type="OrthoDB" id="597977at2"/>
<evidence type="ECO:0000259" key="1">
    <source>
        <dbReference type="Pfam" id="PF12728"/>
    </source>
</evidence>
<sequence>MENPFEIINERLERIENLLENIYSNIGTKETNIITSKIMDIEQLSNYLGLSKSHIYKLTSSHTIPHSKRGKRLYFDKETINSWVLENKIWTQDDIEKQASDYLIKKGKHF</sequence>
<dbReference type="InterPro" id="IPR009061">
    <property type="entry name" value="DNA-bd_dom_put_sf"/>
</dbReference>
<dbReference type="InterPro" id="IPR041657">
    <property type="entry name" value="HTH_17"/>
</dbReference>
<proteinExistence type="predicted"/>
<dbReference type="Pfam" id="PF12728">
    <property type="entry name" value="HTH_17"/>
    <property type="match status" value="1"/>
</dbReference>
<gene>
    <name evidence="2" type="ORF">LX78_00993</name>
</gene>
<feature type="domain" description="Helix-turn-helix" evidence="1">
    <location>
        <begin position="39"/>
        <end position="87"/>
    </location>
</feature>
<dbReference type="RefSeq" id="WP_109681531.1">
    <property type="nucleotide sequence ID" value="NZ_QGGP01000002.1"/>
</dbReference>
<dbReference type="EMBL" id="QGGP01000002">
    <property type="protein sequence ID" value="PWK19644.1"/>
    <property type="molecule type" value="Genomic_DNA"/>
</dbReference>
<evidence type="ECO:0000313" key="3">
    <source>
        <dbReference type="Proteomes" id="UP000245430"/>
    </source>
</evidence>
<keyword evidence="3" id="KW-1185">Reference proteome</keyword>
<dbReference type="SUPFAM" id="SSF46955">
    <property type="entry name" value="Putative DNA-binding domain"/>
    <property type="match status" value="1"/>
</dbReference>